<evidence type="ECO:0000313" key="4">
    <source>
        <dbReference type="EMBL" id="MDN5201606.1"/>
    </source>
</evidence>
<dbReference type="Gene3D" id="6.10.250.3150">
    <property type="match status" value="1"/>
</dbReference>
<dbReference type="CDD" id="cd12797">
    <property type="entry name" value="M23_peptidase"/>
    <property type="match status" value="1"/>
</dbReference>
<feature type="coiled-coil region" evidence="2">
    <location>
        <begin position="29"/>
        <end position="56"/>
    </location>
</feature>
<proteinExistence type="predicted"/>
<dbReference type="InterPro" id="IPR011055">
    <property type="entry name" value="Dup_hybrid_motif"/>
</dbReference>
<keyword evidence="5" id="KW-1185">Reference proteome</keyword>
<dbReference type="RefSeq" id="WP_346751634.1">
    <property type="nucleotide sequence ID" value="NZ_JAUJEA010000003.1"/>
</dbReference>
<dbReference type="EMBL" id="JAUJEA010000003">
    <property type="protein sequence ID" value="MDN5201606.1"/>
    <property type="molecule type" value="Genomic_DNA"/>
</dbReference>
<name>A0ABT8KLL1_9BACT</name>
<dbReference type="Gene3D" id="2.70.70.10">
    <property type="entry name" value="Glucose Permease (Domain IIA)"/>
    <property type="match status" value="1"/>
</dbReference>
<protein>
    <submittedName>
        <fullName evidence="4">Peptidoglycan DD-metalloendopeptidase family protein</fullName>
    </submittedName>
</protein>
<dbReference type="InterPro" id="IPR016047">
    <property type="entry name" value="M23ase_b-sheet_dom"/>
</dbReference>
<dbReference type="Pfam" id="PF01551">
    <property type="entry name" value="Peptidase_M23"/>
    <property type="match status" value="1"/>
</dbReference>
<feature type="coiled-coil region" evidence="2">
    <location>
        <begin position="85"/>
        <end position="112"/>
    </location>
</feature>
<reference evidence="4" key="1">
    <citation type="submission" date="2023-06" db="EMBL/GenBank/DDBJ databases">
        <title>Genomic of Parafulvivirga corallium.</title>
        <authorList>
            <person name="Wang G."/>
        </authorList>
    </citation>
    <scope>NUCLEOTIDE SEQUENCE</scope>
    <source>
        <strain evidence="4">BMA10</strain>
    </source>
</reference>
<evidence type="ECO:0000259" key="3">
    <source>
        <dbReference type="Pfam" id="PF01551"/>
    </source>
</evidence>
<feature type="domain" description="M23ase beta-sheet core" evidence="3">
    <location>
        <begin position="296"/>
        <end position="387"/>
    </location>
</feature>
<dbReference type="InterPro" id="IPR050570">
    <property type="entry name" value="Cell_wall_metabolism_enzyme"/>
</dbReference>
<gene>
    <name evidence="4" type="ORF">QQ008_09545</name>
</gene>
<sequence length="394" mass="44947">MRLENNLYIFLFFIFFSLIFHPSLAQKSRPQLEKEKQEAVKKIQEAEKILAETEVQKQASLGQLNALNQLITTRKSLIGSIKKELRLLNGEINELDEIQRAMEKDLDNLKKEYALMLYTSSKSSVRYNKLVLLFSAGSFNQFFKRLKYLEQYGEARTTQVKQIELVKNELIAQKDQVEAKRTEKKQLLRDEIKENNNLLSLQKKQQGLLSSLNNKESELKRELAQQRKAAKRLDKLIADVVKKQMAAPAKVVASGAITSKSFEGTKSKMSWPVSGFISHKFGRQKHQTLKGIVVNNNGIDIQTKENEKVRSVFDGQVAIVSLVPGIGTAVIIKHGEYFTVYSKMKNVTVKTGQEVKAGEILGEVYKDKTGVSELEFQVWKKDKKLDPQVWLVPK</sequence>
<evidence type="ECO:0000313" key="5">
    <source>
        <dbReference type="Proteomes" id="UP001172082"/>
    </source>
</evidence>
<comment type="caution">
    <text evidence="4">The sequence shown here is derived from an EMBL/GenBank/DDBJ whole genome shotgun (WGS) entry which is preliminary data.</text>
</comment>
<evidence type="ECO:0000256" key="2">
    <source>
        <dbReference type="SAM" id="Coils"/>
    </source>
</evidence>
<evidence type="ECO:0000256" key="1">
    <source>
        <dbReference type="ARBA" id="ARBA00022729"/>
    </source>
</evidence>
<dbReference type="Proteomes" id="UP001172082">
    <property type="component" value="Unassembled WGS sequence"/>
</dbReference>
<dbReference type="SUPFAM" id="SSF51261">
    <property type="entry name" value="Duplicated hybrid motif"/>
    <property type="match status" value="1"/>
</dbReference>
<feature type="coiled-coil region" evidence="2">
    <location>
        <begin position="160"/>
        <end position="236"/>
    </location>
</feature>
<keyword evidence="1" id="KW-0732">Signal</keyword>
<dbReference type="PANTHER" id="PTHR21666:SF289">
    <property type="entry name" value="L-ALA--D-GLU ENDOPEPTIDASE"/>
    <property type="match status" value="1"/>
</dbReference>
<keyword evidence="2" id="KW-0175">Coiled coil</keyword>
<organism evidence="4 5">
    <name type="scientific">Splendidivirga corallicola</name>
    <dbReference type="NCBI Taxonomy" id="3051826"/>
    <lineage>
        <taxon>Bacteria</taxon>
        <taxon>Pseudomonadati</taxon>
        <taxon>Bacteroidota</taxon>
        <taxon>Cytophagia</taxon>
        <taxon>Cytophagales</taxon>
        <taxon>Splendidivirgaceae</taxon>
        <taxon>Splendidivirga</taxon>
    </lineage>
</organism>
<dbReference type="PANTHER" id="PTHR21666">
    <property type="entry name" value="PEPTIDASE-RELATED"/>
    <property type="match status" value="1"/>
</dbReference>
<accession>A0ABT8KLL1</accession>